<dbReference type="EMBL" id="JARKIF010000007">
    <property type="protein sequence ID" value="KAJ7635168.1"/>
    <property type="molecule type" value="Genomic_DNA"/>
</dbReference>
<sequence>MRFTRLTTLHICGNSHLSRAPEALVMRSLLRTPSLVSVSLRYSLDGLEHFRGMWEGCATGIKHLKLDIHDVMGLPSRSWPMRDLQAGSADRRIKLESLAVSRSFSSAWLRGPGCPFDIRNLKALQIGFQADPLTDALSGSFETIEMLSLEMATIGEVPVSLFRGVCQLKLAHACRSSWDKFHGGLQGRIPQQVRDRISSLSFSLSVRRFDDLETLNAQFPIIHGYFPNLKVLHLNIQWSWLPAQHDPKPDLSLTTNAGLKVTVKFGPGRVFDDFGELWYKRI</sequence>
<keyword evidence="2" id="KW-1185">Reference proteome</keyword>
<organism evidence="1 2">
    <name type="scientific">Roridomyces roridus</name>
    <dbReference type="NCBI Taxonomy" id="1738132"/>
    <lineage>
        <taxon>Eukaryota</taxon>
        <taxon>Fungi</taxon>
        <taxon>Dikarya</taxon>
        <taxon>Basidiomycota</taxon>
        <taxon>Agaricomycotina</taxon>
        <taxon>Agaricomycetes</taxon>
        <taxon>Agaricomycetidae</taxon>
        <taxon>Agaricales</taxon>
        <taxon>Marasmiineae</taxon>
        <taxon>Mycenaceae</taxon>
        <taxon>Roridomyces</taxon>
    </lineage>
</organism>
<protein>
    <submittedName>
        <fullName evidence="1">Uncharacterized protein</fullName>
    </submittedName>
</protein>
<evidence type="ECO:0000313" key="2">
    <source>
        <dbReference type="Proteomes" id="UP001221142"/>
    </source>
</evidence>
<proteinExistence type="predicted"/>
<accession>A0AAD7FRL5</accession>
<evidence type="ECO:0000313" key="1">
    <source>
        <dbReference type="EMBL" id="KAJ7635168.1"/>
    </source>
</evidence>
<dbReference type="Proteomes" id="UP001221142">
    <property type="component" value="Unassembled WGS sequence"/>
</dbReference>
<reference evidence="1" key="1">
    <citation type="submission" date="2023-03" db="EMBL/GenBank/DDBJ databases">
        <title>Massive genome expansion in bonnet fungi (Mycena s.s.) driven by repeated elements and novel gene families across ecological guilds.</title>
        <authorList>
            <consortium name="Lawrence Berkeley National Laboratory"/>
            <person name="Harder C.B."/>
            <person name="Miyauchi S."/>
            <person name="Viragh M."/>
            <person name="Kuo A."/>
            <person name="Thoen E."/>
            <person name="Andreopoulos B."/>
            <person name="Lu D."/>
            <person name="Skrede I."/>
            <person name="Drula E."/>
            <person name="Henrissat B."/>
            <person name="Morin E."/>
            <person name="Kohler A."/>
            <person name="Barry K."/>
            <person name="LaButti K."/>
            <person name="Morin E."/>
            <person name="Salamov A."/>
            <person name="Lipzen A."/>
            <person name="Mereny Z."/>
            <person name="Hegedus B."/>
            <person name="Baldrian P."/>
            <person name="Stursova M."/>
            <person name="Weitz H."/>
            <person name="Taylor A."/>
            <person name="Grigoriev I.V."/>
            <person name="Nagy L.G."/>
            <person name="Martin F."/>
            <person name="Kauserud H."/>
        </authorList>
    </citation>
    <scope>NUCLEOTIDE SEQUENCE</scope>
    <source>
        <strain evidence="1">9284</strain>
    </source>
</reference>
<comment type="caution">
    <text evidence="1">The sequence shown here is derived from an EMBL/GenBank/DDBJ whole genome shotgun (WGS) entry which is preliminary data.</text>
</comment>
<gene>
    <name evidence="1" type="ORF">FB45DRAFT_481888</name>
</gene>
<dbReference type="AlphaFoldDB" id="A0AAD7FRL5"/>
<name>A0AAD7FRL5_9AGAR</name>